<dbReference type="Proteomes" id="UP001521184">
    <property type="component" value="Unassembled WGS sequence"/>
</dbReference>
<comment type="caution">
    <text evidence="2">The sequence shown here is derived from an EMBL/GenBank/DDBJ whole genome shotgun (WGS) entry which is preliminary data.</text>
</comment>
<organism evidence="2 3">
    <name type="scientific">Diplodia intermedia</name>
    <dbReference type="NCBI Taxonomy" id="856260"/>
    <lineage>
        <taxon>Eukaryota</taxon>
        <taxon>Fungi</taxon>
        <taxon>Dikarya</taxon>
        <taxon>Ascomycota</taxon>
        <taxon>Pezizomycotina</taxon>
        <taxon>Dothideomycetes</taxon>
        <taxon>Dothideomycetes incertae sedis</taxon>
        <taxon>Botryosphaeriales</taxon>
        <taxon>Botryosphaeriaceae</taxon>
        <taxon>Diplodia</taxon>
    </lineage>
</organism>
<evidence type="ECO:0000313" key="3">
    <source>
        <dbReference type="Proteomes" id="UP001521184"/>
    </source>
</evidence>
<keyword evidence="3" id="KW-1185">Reference proteome</keyword>
<sequence>MPYQLQVTINGQVHVLPASVLTEEGTQAVINMMAAQSPPQNRHRHQQLLHSEQHLAPSGPEAATNDLAWFTAAELAGMANGVFPQPEDDRQQQERHQNQHHQPAAIAALPPPPHLTTTTTTTPPPPPRRSRNSNTTNTPPHFPGYRWVAQSIALQSARATGQPAVQLGTIYSAMGAMWPDHFSTSSASSSWKSGVRHAVLKHFKRVDGGVVGGVWYQPDPENMMTAEEARRVVGGRGRVRGRTGGRV</sequence>
<proteinExistence type="predicted"/>
<feature type="region of interest" description="Disordered" evidence="1">
    <location>
        <begin position="81"/>
        <end position="143"/>
    </location>
</feature>
<accession>A0ABR3T3G3</accession>
<gene>
    <name evidence="2" type="ORF">SLS58_010914</name>
</gene>
<feature type="compositionally biased region" description="Basic and acidic residues" evidence="1">
    <location>
        <begin position="87"/>
        <end position="97"/>
    </location>
</feature>
<dbReference type="EMBL" id="JAKEKT020000143">
    <property type="protein sequence ID" value="KAL1633888.1"/>
    <property type="molecule type" value="Genomic_DNA"/>
</dbReference>
<evidence type="ECO:0008006" key="4">
    <source>
        <dbReference type="Google" id="ProtNLM"/>
    </source>
</evidence>
<evidence type="ECO:0000313" key="2">
    <source>
        <dbReference type="EMBL" id="KAL1633888.1"/>
    </source>
</evidence>
<protein>
    <recommendedName>
        <fullName evidence="4">Fork-head domain-containing protein</fullName>
    </recommendedName>
</protein>
<reference evidence="2 3" key="1">
    <citation type="journal article" date="2023" name="Plant Dis.">
        <title>First Report of Diplodia intermedia Causing Canker and Dieback Diseases on Apple Trees in Canada.</title>
        <authorList>
            <person name="Ellouze W."/>
            <person name="Ilyukhin E."/>
            <person name="Sulman M."/>
            <person name="Ali S."/>
        </authorList>
    </citation>
    <scope>NUCLEOTIDE SEQUENCE [LARGE SCALE GENOMIC DNA]</scope>
    <source>
        <strain evidence="2 3">M45-28</strain>
    </source>
</reference>
<evidence type="ECO:0000256" key="1">
    <source>
        <dbReference type="SAM" id="MobiDB-lite"/>
    </source>
</evidence>
<name>A0ABR3T3G3_9PEZI</name>